<organism evidence="2 3">
    <name type="scientific">Microbacterium memoriense</name>
    <dbReference type="NCBI Taxonomy" id="2978350"/>
    <lineage>
        <taxon>Bacteria</taxon>
        <taxon>Bacillati</taxon>
        <taxon>Actinomycetota</taxon>
        <taxon>Actinomycetes</taxon>
        <taxon>Micrococcales</taxon>
        <taxon>Microbacteriaceae</taxon>
        <taxon>Microbacterium</taxon>
    </lineage>
</organism>
<dbReference type="RefSeq" id="WP_261607821.1">
    <property type="nucleotide sequence ID" value="NZ_JAODOR010000022.1"/>
</dbReference>
<evidence type="ECO:0000313" key="2">
    <source>
        <dbReference type="EMBL" id="MCT9003290.1"/>
    </source>
</evidence>
<reference evidence="2 3" key="1">
    <citation type="journal article" date="2024" name="Int. J. Syst. Evol. Microbiol.">
        <title>Microbacterium memoriense sp. nov., a member of the Actinomycetota from marine beach sediment of the north coast of Portugal.</title>
        <authorList>
            <person name="Santos J.D.N.D."/>
            <person name="Klimek D."/>
            <person name="Calusinska M."/>
            <person name="Lobo-da-Cunha A."/>
            <person name="Catita J."/>
            <person name="Goncalves H."/>
            <person name="Gonzalez I."/>
            <person name="Lage O.M."/>
        </authorList>
    </citation>
    <scope>NUCLEOTIDE SEQUENCE [LARGE SCALE GENOMIC DNA]</scope>
    <source>
        <strain evidence="2 3">PMIC_1C1B</strain>
    </source>
</reference>
<dbReference type="EMBL" id="JAODOR010000022">
    <property type="protein sequence ID" value="MCT9003290.1"/>
    <property type="molecule type" value="Genomic_DNA"/>
</dbReference>
<accession>A0ABT2PFB6</accession>
<dbReference type="InterPro" id="IPR011010">
    <property type="entry name" value="DNA_brk_join_enz"/>
</dbReference>
<keyword evidence="1" id="KW-0233">DNA recombination</keyword>
<evidence type="ECO:0000313" key="3">
    <source>
        <dbReference type="Proteomes" id="UP001300496"/>
    </source>
</evidence>
<dbReference type="Gene3D" id="1.10.443.10">
    <property type="entry name" value="Intergrase catalytic core"/>
    <property type="match status" value="1"/>
</dbReference>
<dbReference type="Proteomes" id="UP001300496">
    <property type="component" value="Unassembled WGS sequence"/>
</dbReference>
<feature type="non-terminal residue" evidence="2">
    <location>
        <position position="1"/>
    </location>
</feature>
<keyword evidence="3" id="KW-1185">Reference proteome</keyword>
<protein>
    <recommendedName>
        <fullName evidence="4">Phage integrase family protein</fullName>
    </recommendedName>
</protein>
<evidence type="ECO:0000256" key="1">
    <source>
        <dbReference type="ARBA" id="ARBA00023172"/>
    </source>
</evidence>
<comment type="caution">
    <text evidence="2">The sequence shown here is derived from an EMBL/GenBank/DDBJ whole genome shotgun (WGS) entry which is preliminary data.</text>
</comment>
<name>A0ABT2PFB6_9MICO</name>
<gene>
    <name evidence="2" type="ORF">N4R40_13085</name>
</gene>
<evidence type="ECO:0008006" key="4">
    <source>
        <dbReference type="Google" id="ProtNLM"/>
    </source>
</evidence>
<dbReference type="SUPFAM" id="SSF56349">
    <property type="entry name" value="DNA breaking-rejoining enzymes"/>
    <property type="match status" value="1"/>
</dbReference>
<proteinExistence type="predicted"/>
<dbReference type="InterPro" id="IPR013762">
    <property type="entry name" value="Integrase-like_cat_sf"/>
</dbReference>
<sequence>IRGQGPSLRVSVTGTIITVAGKTFRANELKRDEQVRILELPSWAREVIEECRSIATRSGPDAPLLQGLRGGMQSPTYIRARLASLKREHSEALEAAGIDLHDFTFHTLRRTVLTAVDEAAGRGHSQAQAGHADAKTTAGYISTPRTLPVIVGTVGAIDEAFGHAS</sequence>